<dbReference type="InterPro" id="IPR036291">
    <property type="entry name" value="NAD(P)-bd_dom_sf"/>
</dbReference>
<feature type="domain" description="NAD-dependent epimerase/dehydratase" evidence="1">
    <location>
        <begin position="3"/>
        <end position="206"/>
    </location>
</feature>
<sequence length="305" mass="34345">MKVLVTGASGFLGKYIISELEFLQFDISTVGRNESSTYVADLSSEIISLNEKYHLVIHCAGKAHMVPKTEAEKKAFFDINLTGTKNLIKSLKHKPDYFVYISSVAVYGLDYGININEEAALNATDPYGKSKIMAEKEILVWASKHNIILTILRLPLLLGFNPPGNLKAMIKAIRKKYYFNIGNGAANKSMVLAKDVAKFIPEIIKEGGIFNLTDGHHPSFKELSHNIALFYESRLPITLPSFVVLIMAQFGELIQNLFKTNMPLNKRQYLKMTKSLTFNDKKASNLGWKPKKVINNPEEWLTIKE</sequence>
<keyword evidence="3" id="KW-1185">Reference proteome</keyword>
<protein>
    <submittedName>
        <fullName evidence="2">NAD-dependent epimerase/dehydratase family protein</fullName>
    </submittedName>
</protein>
<evidence type="ECO:0000259" key="1">
    <source>
        <dbReference type="Pfam" id="PF01370"/>
    </source>
</evidence>
<evidence type="ECO:0000313" key="3">
    <source>
        <dbReference type="Proteomes" id="UP001501433"/>
    </source>
</evidence>
<reference evidence="3" key="1">
    <citation type="journal article" date="2019" name="Int. J. Syst. Evol. Microbiol.">
        <title>The Global Catalogue of Microorganisms (GCM) 10K type strain sequencing project: providing services to taxonomists for standard genome sequencing and annotation.</title>
        <authorList>
            <consortium name="The Broad Institute Genomics Platform"/>
            <consortium name="The Broad Institute Genome Sequencing Center for Infectious Disease"/>
            <person name="Wu L."/>
            <person name="Ma J."/>
        </authorList>
    </citation>
    <scope>NUCLEOTIDE SEQUENCE [LARGE SCALE GENOMIC DNA]</scope>
    <source>
        <strain evidence="3">JCM 18325</strain>
    </source>
</reference>
<dbReference type="EMBL" id="BAABJW010000001">
    <property type="protein sequence ID" value="GAA4802489.1"/>
    <property type="molecule type" value="Genomic_DNA"/>
</dbReference>
<dbReference type="Pfam" id="PF01370">
    <property type="entry name" value="Epimerase"/>
    <property type="match status" value="1"/>
</dbReference>
<dbReference type="Gene3D" id="3.40.50.720">
    <property type="entry name" value="NAD(P)-binding Rossmann-like Domain"/>
    <property type="match status" value="1"/>
</dbReference>
<evidence type="ECO:0000313" key="2">
    <source>
        <dbReference type="EMBL" id="GAA4802489.1"/>
    </source>
</evidence>
<dbReference type="InterPro" id="IPR051783">
    <property type="entry name" value="NAD(P)-dependent_oxidoreduct"/>
</dbReference>
<name>A0ABP9C1M1_9FLAO</name>
<dbReference type="InterPro" id="IPR001509">
    <property type="entry name" value="Epimerase_deHydtase"/>
</dbReference>
<accession>A0ABP9C1M1</accession>
<dbReference type="Proteomes" id="UP001501433">
    <property type="component" value="Unassembled WGS sequence"/>
</dbReference>
<comment type="caution">
    <text evidence="2">The sequence shown here is derived from an EMBL/GenBank/DDBJ whole genome shotgun (WGS) entry which is preliminary data.</text>
</comment>
<gene>
    <name evidence="2" type="ORF">GCM10023330_05740</name>
</gene>
<dbReference type="SUPFAM" id="SSF51735">
    <property type="entry name" value="NAD(P)-binding Rossmann-fold domains"/>
    <property type="match status" value="1"/>
</dbReference>
<proteinExistence type="predicted"/>
<dbReference type="PANTHER" id="PTHR48079">
    <property type="entry name" value="PROTEIN YEEZ"/>
    <property type="match status" value="1"/>
</dbReference>
<dbReference type="PANTHER" id="PTHR48079:SF6">
    <property type="entry name" value="NAD(P)-BINDING DOMAIN-CONTAINING PROTEIN-RELATED"/>
    <property type="match status" value="1"/>
</dbReference>
<organism evidence="2 3">
    <name type="scientific">Litoribaculum gwangyangense</name>
    <dbReference type="NCBI Taxonomy" id="1130722"/>
    <lineage>
        <taxon>Bacteria</taxon>
        <taxon>Pseudomonadati</taxon>
        <taxon>Bacteroidota</taxon>
        <taxon>Flavobacteriia</taxon>
        <taxon>Flavobacteriales</taxon>
        <taxon>Flavobacteriaceae</taxon>
        <taxon>Litoribaculum</taxon>
    </lineage>
</organism>
<dbReference type="RefSeq" id="WP_345275422.1">
    <property type="nucleotide sequence ID" value="NZ_BAABJW010000001.1"/>
</dbReference>